<accession>A0A543IZA6</accession>
<dbReference type="SMART" id="SM00530">
    <property type="entry name" value="HTH_XRE"/>
    <property type="match status" value="1"/>
</dbReference>
<dbReference type="SUPFAM" id="SSF47413">
    <property type="entry name" value="lambda repressor-like DNA-binding domains"/>
    <property type="match status" value="1"/>
</dbReference>
<keyword evidence="3" id="KW-1185">Reference proteome</keyword>
<comment type="caution">
    <text evidence="2">The sequence shown here is derived from an EMBL/GenBank/DDBJ whole genome shotgun (WGS) entry which is preliminary data.</text>
</comment>
<sequence>MPSPREIDPAASPLAFFGSELRHYRTKAGLTIEQLAEKINYSTSQISAVETGRRPPTREFAKLADDALGTDDALTRLWPLTRKSPFPVWFHRWVDIEETAHTLKTWQPLLVPGLLQTESYARAIISQRPDLTPEQVDTIVAARMQRQEILTREKPPLFIVLLDEGILFRQVGTKRIMREQLLALLEAAQRPRITLHVVPIASQALLGLGGAFVIASLSGESDYVYVDGISEGYVTDRDRDVEVVANMYEAIRSLALPMPASLDLIAKVVEDKWTET</sequence>
<protein>
    <submittedName>
        <fullName evidence="2">Helix-turn-helix protein</fullName>
    </submittedName>
</protein>
<dbReference type="OrthoDB" id="3469353at2"/>
<evidence type="ECO:0000313" key="2">
    <source>
        <dbReference type="EMBL" id="TQM75881.1"/>
    </source>
</evidence>
<dbReference type="Proteomes" id="UP000319213">
    <property type="component" value="Unassembled WGS sequence"/>
</dbReference>
<dbReference type="PROSITE" id="PS50943">
    <property type="entry name" value="HTH_CROC1"/>
    <property type="match status" value="1"/>
</dbReference>
<dbReference type="CDD" id="cd00093">
    <property type="entry name" value="HTH_XRE"/>
    <property type="match status" value="1"/>
</dbReference>
<reference evidence="2 3" key="1">
    <citation type="submission" date="2019-06" db="EMBL/GenBank/DDBJ databases">
        <title>Sequencing the genomes of 1000 actinobacteria strains.</title>
        <authorList>
            <person name="Klenk H.-P."/>
        </authorList>
    </citation>
    <scope>NUCLEOTIDE SEQUENCE [LARGE SCALE GENOMIC DNA]</scope>
    <source>
        <strain evidence="2 3">DSM 43186</strain>
    </source>
</reference>
<dbReference type="Pfam" id="PF19054">
    <property type="entry name" value="DUF5753"/>
    <property type="match status" value="1"/>
</dbReference>
<dbReference type="AlphaFoldDB" id="A0A543IZA6"/>
<evidence type="ECO:0000313" key="3">
    <source>
        <dbReference type="Proteomes" id="UP000319213"/>
    </source>
</evidence>
<dbReference type="InterPro" id="IPR010982">
    <property type="entry name" value="Lambda_DNA-bd_dom_sf"/>
</dbReference>
<dbReference type="EMBL" id="VFPQ01000001">
    <property type="protein sequence ID" value="TQM75881.1"/>
    <property type="molecule type" value="Genomic_DNA"/>
</dbReference>
<name>A0A543IZA6_9ACTN</name>
<dbReference type="Pfam" id="PF13560">
    <property type="entry name" value="HTH_31"/>
    <property type="match status" value="1"/>
</dbReference>
<dbReference type="InterPro" id="IPR043917">
    <property type="entry name" value="DUF5753"/>
</dbReference>
<dbReference type="Gene3D" id="1.10.260.40">
    <property type="entry name" value="lambda repressor-like DNA-binding domains"/>
    <property type="match status" value="1"/>
</dbReference>
<feature type="domain" description="HTH cro/C1-type" evidence="1">
    <location>
        <begin position="21"/>
        <end position="74"/>
    </location>
</feature>
<evidence type="ECO:0000259" key="1">
    <source>
        <dbReference type="PROSITE" id="PS50943"/>
    </source>
</evidence>
<gene>
    <name evidence="2" type="ORF">FHX40_2603</name>
</gene>
<dbReference type="InterPro" id="IPR001387">
    <property type="entry name" value="Cro/C1-type_HTH"/>
</dbReference>
<dbReference type="RefSeq" id="WP_142259830.1">
    <property type="nucleotide sequence ID" value="NZ_BMPV01000001.1"/>
</dbReference>
<dbReference type="GO" id="GO:0003677">
    <property type="term" value="F:DNA binding"/>
    <property type="evidence" value="ECO:0007669"/>
    <property type="project" value="InterPro"/>
</dbReference>
<proteinExistence type="predicted"/>
<organism evidence="2 3">
    <name type="scientific">Thermopolyspora flexuosa</name>
    <dbReference type="NCBI Taxonomy" id="103836"/>
    <lineage>
        <taxon>Bacteria</taxon>
        <taxon>Bacillati</taxon>
        <taxon>Actinomycetota</taxon>
        <taxon>Actinomycetes</taxon>
        <taxon>Streptosporangiales</taxon>
        <taxon>Streptosporangiaceae</taxon>
        <taxon>Thermopolyspora</taxon>
    </lineage>
</organism>